<evidence type="ECO:0000256" key="1">
    <source>
        <dbReference type="SAM" id="MobiDB-lite"/>
    </source>
</evidence>
<feature type="region of interest" description="Disordered" evidence="1">
    <location>
        <begin position="1"/>
        <end position="41"/>
    </location>
</feature>
<dbReference type="AlphaFoldDB" id="A0A7J8X7S2"/>
<dbReference type="EMBL" id="JABFAA010000006">
    <property type="protein sequence ID" value="MBA0683328.1"/>
    <property type="molecule type" value="Genomic_DNA"/>
</dbReference>
<keyword evidence="3" id="KW-1185">Reference proteome</keyword>
<organism evidence="2 3">
    <name type="scientific">Gossypium aridum</name>
    <name type="common">American cotton</name>
    <name type="synonym">Erioxylum aridum</name>
    <dbReference type="NCBI Taxonomy" id="34290"/>
    <lineage>
        <taxon>Eukaryota</taxon>
        <taxon>Viridiplantae</taxon>
        <taxon>Streptophyta</taxon>
        <taxon>Embryophyta</taxon>
        <taxon>Tracheophyta</taxon>
        <taxon>Spermatophyta</taxon>
        <taxon>Magnoliopsida</taxon>
        <taxon>eudicotyledons</taxon>
        <taxon>Gunneridae</taxon>
        <taxon>Pentapetalae</taxon>
        <taxon>rosids</taxon>
        <taxon>malvids</taxon>
        <taxon>Malvales</taxon>
        <taxon>Malvaceae</taxon>
        <taxon>Malvoideae</taxon>
        <taxon>Gossypium</taxon>
    </lineage>
</organism>
<sequence length="154" mass="16507">MTRKRVNQTRTGECETTTVSSGRIGHGSELEEPPGNQDKPFTNVNGIDLEVLDSMYSDAILISNQVTCISCDKASVSVDLSGTPFFFPSDTNYFGSVGFGNLATILSNEGNSLGGCIQLSSDDGASEYGCITLITANFTSYSVNMRAMYPDSKR</sequence>
<accession>A0A7J8X7S2</accession>
<feature type="compositionally biased region" description="Polar residues" evidence="1">
    <location>
        <begin position="8"/>
        <end position="21"/>
    </location>
</feature>
<evidence type="ECO:0000313" key="3">
    <source>
        <dbReference type="Proteomes" id="UP000593577"/>
    </source>
</evidence>
<dbReference type="Proteomes" id="UP000593577">
    <property type="component" value="Unassembled WGS sequence"/>
</dbReference>
<proteinExistence type="predicted"/>
<evidence type="ECO:0000313" key="2">
    <source>
        <dbReference type="EMBL" id="MBA0683328.1"/>
    </source>
</evidence>
<comment type="caution">
    <text evidence="2">The sequence shown here is derived from an EMBL/GenBank/DDBJ whole genome shotgun (WGS) entry which is preliminary data.</text>
</comment>
<gene>
    <name evidence="2" type="ORF">Goari_024995</name>
</gene>
<protein>
    <submittedName>
        <fullName evidence="2">Uncharacterized protein</fullName>
    </submittedName>
</protein>
<name>A0A7J8X7S2_GOSAI</name>
<reference evidence="2 3" key="1">
    <citation type="journal article" date="2019" name="Genome Biol. Evol.">
        <title>Insights into the evolution of the New World diploid cottons (Gossypium, subgenus Houzingenia) based on genome sequencing.</title>
        <authorList>
            <person name="Grover C.E."/>
            <person name="Arick M.A. 2nd"/>
            <person name="Thrash A."/>
            <person name="Conover J.L."/>
            <person name="Sanders W.S."/>
            <person name="Peterson D.G."/>
            <person name="Frelichowski J.E."/>
            <person name="Scheffler J.A."/>
            <person name="Scheffler B.E."/>
            <person name="Wendel J.F."/>
        </authorList>
    </citation>
    <scope>NUCLEOTIDE SEQUENCE [LARGE SCALE GENOMIC DNA]</scope>
    <source>
        <strain evidence="2">185</strain>
        <tissue evidence="2">Leaf</tissue>
    </source>
</reference>